<dbReference type="GO" id="GO:0019164">
    <property type="term" value="F:pyruvate synthase activity"/>
    <property type="evidence" value="ECO:0007669"/>
    <property type="project" value="UniProtKB-EC"/>
</dbReference>
<accession>A0A1F2P3I5</accession>
<comment type="catalytic activity">
    <reaction evidence="3">
        <text>2 oxidized [2Fe-2S]-[ferredoxin] + pyruvate + CoA = 2 reduced [2Fe-2S]-[ferredoxin] + acetyl-CoA + CO2 + H(+)</text>
        <dbReference type="Rhea" id="RHEA:12765"/>
        <dbReference type="Rhea" id="RHEA-COMP:10000"/>
        <dbReference type="Rhea" id="RHEA-COMP:10001"/>
        <dbReference type="ChEBI" id="CHEBI:15361"/>
        <dbReference type="ChEBI" id="CHEBI:15378"/>
        <dbReference type="ChEBI" id="CHEBI:16526"/>
        <dbReference type="ChEBI" id="CHEBI:33737"/>
        <dbReference type="ChEBI" id="CHEBI:33738"/>
        <dbReference type="ChEBI" id="CHEBI:57287"/>
        <dbReference type="ChEBI" id="CHEBI:57288"/>
        <dbReference type="EC" id="1.2.7.1"/>
    </reaction>
</comment>
<dbReference type="InterPro" id="IPR002869">
    <property type="entry name" value="Pyrv_flavodox_OxRed_cen"/>
</dbReference>
<evidence type="ECO:0000256" key="2">
    <source>
        <dbReference type="ARBA" id="ARBA00023002"/>
    </source>
</evidence>
<dbReference type="InterPro" id="IPR019752">
    <property type="entry name" value="Pyrv/ketoisovalerate_OxRed_cat"/>
</dbReference>
<dbReference type="Pfam" id="PF01558">
    <property type="entry name" value="POR"/>
    <property type="match status" value="1"/>
</dbReference>
<gene>
    <name evidence="5" type="ORF">SBU_001238</name>
</gene>
<keyword evidence="6" id="KW-1185">Reference proteome</keyword>
<evidence type="ECO:0000259" key="4">
    <source>
        <dbReference type="Pfam" id="PF01558"/>
    </source>
</evidence>
<evidence type="ECO:0000313" key="6">
    <source>
        <dbReference type="Proteomes" id="UP000185779"/>
    </source>
</evidence>
<sequence length="206" mass="22645">MGDIIEIRFHSRGGQGGATAAKILGMAAFFDGKYSTSLSVYGAERRGAALISGTRISDTEIRRYSSIKSPDYVVILDPVLVEISDVTEGTNEDTIFLMNNGGECPLVLEDYILYSVDATSISLDLGLKVAGMPVLNTPMLGALARLGIVKQSSLKRAIRKIYADTRNIRASEMAYERVVKVQNRRSILEESEELEEEAYERLEEAV</sequence>
<evidence type="ECO:0000256" key="3">
    <source>
        <dbReference type="ARBA" id="ARBA00049357"/>
    </source>
</evidence>
<keyword evidence="5" id="KW-0670">Pyruvate</keyword>
<dbReference type="NCBIfam" id="TIGR02175">
    <property type="entry name" value="PorC_KorC"/>
    <property type="match status" value="1"/>
</dbReference>
<reference evidence="5" key="1">
    <citation type="submission" date="2016-05" db="EMBL/GenBank/DDBJ databases">
        <title>Microbial consortia oxidize butane by reversing methanogenesis.</title>
        <authorList>
            <person name="Laso-Perez R."/>
            <person name="Richter M."/>
            <person name="Wegener G."/>
            <person name="Musat F."/>
        </authorList>
    </citation>
    <scope>NUCLEOTIDE SEQUENCE [LARGE SCALE GENOMIC DNA]</scope>
    <source>
        <strain evidence="5">BOX1</strain>
    </source>
</reference>
<dbReference type="EC" id="1.2.7.1" evidence="1"/>
<dbReference type="AlphaFoldDB" id="A0A1F2P3I5"/>
<dbReference type="EMBL" id="LYOR01000006">
    <property type="protein sequence ID" value="OFV65829.1"/>
    <property type="molecule type" value="Genomic_DNA"/>
</dbReference>
<evidence type="ECO:0000313" key="5">
    <source>
        <dbReference type="EMBL" id="OFV65829.1"/>
    </source>
</evidence>
<dbReference type="Gene3D" id="3.40.920.10">
    <property type="entry name" value="Pyruvate-ferredoxin oxidoreductase, PFOR, domain III"/>
    <property type="match status" value="1"/>
</dbReference>
<dbReference type="SUPFAM" id="SSF53323">
    <property type="entry name" value="Pyruvate-ferredoxin oxidoreductase, PFOR, domain III"/>
    <property type="match status" value="1"/>
</dbReference>
<organism evidence="5 6">
    <name type="scientific">Candidatus Syntropharchaeum butanivorans</name>
    <dbReference type="NCBI Taxonomy" id="1839936"/>
    <lineage>
        <taxon>Archaea</taxon>
        <taxon>Methanobacteriati</taxon>
        <taxon>Methanobacteriota</taxon>
        <taxon>Stenosarchaea group</taxon>
        <taxon>Methanomicrobia</taxon>
        <taxon>Methanosarcinales</taxon>
        <taxon>ANME-2 cluster</taxon>
        <taxon>Candidatus Syntropharchaeum</taxon>
    </lineage>
</organism>
<proteinExistence type="predicted"/>
<dbReference type="PANTHER" id="PTHR43366">
    <property type="entry name" value="PYRUVATE SYNTHASE SUBUNIT PORC"/>
    <property type="match status" value="1"/>
</dbReference>
<dbReference type="InterPro" id="IPR011894">
    <property type="entry name" value="PorC_KorC"/>
</dbReference>
<dbReference type="Proteomes" id="UP000185779">
    <property type="component" value="Unassembled WGS sequence"/>
</dbReference>
<feature type="domain" description="Pyruvate/ketoisovalerate oxidoreductase catalytic" evidence="4">
    <location>
        <begin position="13"/>
        <end position="176"/>
    </location>
</feature>
<protein>
    <recommendedName>
        <fullName evidence="1">pyruvate synthase</fullName>
        <ecNumber evidence="1">1.2.7.1</ecNumber>
    </recommendedName>
</protein>
<name>A0A1F2P3I5_9EURY</name>
<evidence type="ECO:0000256" key="1">
    <source>
        <dbReference type="ARBA" id="ARBA00012822"/>
    </source>
</evidence>
<dbReference type="STRING" id="1839936.SBU_001238"/>
<dbReference type="PANTHER" id="PTHR43366:SF1">
    <property type="entry name" value="PYRUVATE SYNTHASE SUBUNIT PORC"/>
    <property type="match status" value="1"/>
</dbReference>
<keyword evidence="2 5" id="KW-0560">Oxidoreductase</keyword>
<dbReference type="InterPro" id="IPR051626">
    <property type="entry name" value="Oxidoreductase_gamma_subunit"/>
</dbReference>
<comment type="caution">
    <text evidence="5">The sequence shown here is derived from an EMBL/GenBank/DDBJ whole genome shotgun (WGS) entry which is preliminary data.</text>
</comment>